<evidence type="ECO:0000313" key="3">
    <source>
        <dbReference type="Proteomes" id="UP001338125"/>
    </source>
</evidence>
<gene>
    <name evidence="2" type="ORF">PT974_04562</name>
</gene>
<sequence length="116" mass="12781">MCLFSYIHYHHQSPCTRAPSLVIHYSYCTAAPVDPVTNETHPCPSAALDPAHSAHQRNNDNDNDDNNINPCERGNCLISPVCSSGACRLQDLNGRWEERVPGYVLLSRGVPELHAG</sequence>
<comment type="caution">
    <text evidence="2">The sequence shown here is derived from an EMBL/GenBank/DDBJ whole genome shotgun (WGS) entry which is preliminary data.</text>
</comment>
<keyword evidence="3" id="KW-1185">Reference proteome</keyword>
<feature type="region of interest" description="Disordered" evidence="1">
    <location>
        <begin position="39"/>
        <end position="66"/>
    </location>
</feature>
<evidence type="ECO:0000313" key="2">
    <source>
        <dbReference type="EMBL" id="KAK5996134.1"/>
    </source>
</evidence>
<reference evidence="2 3" key="1">
    <citation type="submission" date="2024-01" db="EMBL/GenBank/DDBJ databases">
        <title>Complete genome of Cladobotryum mycophilum ATHUM6906.</title>
        <authorList>
            <person name="Christinaki A.C."/>
            <person name="Myridakis A.I."/>
            <person name="Kouvelis V.N."/>
        </authorList>
    </citation>
    <scope>NUCLEOTIDE SEQUENCE [LARGE SCALE GENOMIC DNA]</scope>
    <source>
        <strain evidence="2 3">ATHUM6906</strain>
    </source>
</reference>
<dbReference type="EMBL" id="JAVFKD010000004">
    <property type="protein sequence ID" value="KAK5996134.1"/>
    <property type="molecule type" value="Genomic_DNA"/>
</dbReference>
<accession>A0ABR0SVH6</accession>
<dbReference type="Proteomes" id="UP001338125">
    <property type="component" value="Unassembled WGS sequence"/>
</dbReference>
<proteinExistence type="predicted"/>
<evidence type="ECO:0000256" key="1">
    <source>
        <dbReference type="SAM" id="MobiDB-lite"/>
    </source>
</evidence>
<organism evidence="2 3">
    <name type="scientific">Cladobotryum mycophilum</name>
    <dbReference type="NCBI Taxonomy" id="491253"/>
    <lineage>
        <taxon>Eukaryota</taxon>
        <taxon>Fungi</taxon>
        <taxon>Dikarya</taxon>
        <taxon>Ascomycota</taxon>
        <taxon>Pezizomycotina</taxon>
        <taxon>Sordariomycetes</taxon>
        <taxon>Hypocreomycetidae</taxon>
        <taxon>Hypocreales</taxon>
        <taxon>Hypocreaceae</taxon>
        <taxon>Cladobotryum</taxon>
    </lineage>
</organism>
<name>A0ABR0SVH6_9HYPO</name>
<protein>
    <submittedName>
        <fullName evidence="2">Uncharacterized protein</fullName>
    </submittedName>
</protein>